<proteinExistence type="inferred from homology"/>
<keyword evidence="3 7" id="KW-0547">Nucleotide-binding</keyword>
<dbReference type="GO" id="GO:0042174">
    <property type="term" value="P:negative regulation of sporulation resulting in formation of a cellular spore"/>
    <property type="evidence" value="ECO:0007669"/>
    <property type="project" value="InterPro"/>
</dbReference>
<evidence type="ECO:0000256" key="6">
    <source>
        <dbReference type="ARBA" id="ARBA00022969"/>
    </source>
</evidence>
<dbReference type="GO" id="GO:0030435">
    <property type="term" value="P:sporulation resulting in formation of a cellular spore"/>
    <property type="evidence" value="ECO:0007669"/>
    <property type="project" value="UniProtKB-KW"/>
</dbReference>
<dbReference type="Proteomes" id="UP000295718">
    <property type="component" value="Unassembled WGS sequence"/>
</dbReference>
<dbReference type="NCBIfam" id="TIGR01925">
    <property type="entry name" value="spIIAB"/>
    <property type="match status" value="1"/>
</dbReference>
<dbReference type="SMART" id="SM00387">
    <property type="entry name" value="HATPase_c"/>
    <property type="match status" value="1"/>
</dbReference>
<dbReference type="InterPro" id="IPR036890">
    <property type="entry name" value="HATPase_C_sf"/>
</dbReference>
<evidence type="ECO:0000259" key="8">
    <source>
        <dbReference type="SMART" id="SM00387"/>
    </source>
</evidence>
<evidence type="ECO:0000313" key="10">
    <source>
        <dbReference type="Proteomes" id="UP000295718"/>
    </source>
</evidence>
<dbReference type="STRING" id="1469948.GCA_000732725_00209"/>
<evidence type="ECO:0000313" key="9">
    <source>
        <dbReference type="EMBL" id="TCL60476.1"/>
    </source>
</evidence>
<comment type="similarity">
    <text evidence="7">Belongs to the anti-sigma-factor family.</text>
</comment>
<dbReference type="OrthoDB" id="9768808at2"/>
<feature type="domain" description="Histidine kinase/HSP90-like ATPase" evidence="8">
    <location>
        <begin position="35"/>
        <end position="140"/>
    </location>
</feature>
<dbReference type="SUPFAM" id="SSF55874">
    <property type="entry name" value="ATPase domain of HSP90 chaperone/DNA topoisomerase II/histidine kinase"/>
    <property type="match status" value="1"/>
</dbReference>
<dbReference type="EC" id="2.7.11.1" evidence="7"/>
<name>A0A4R1R4N9_9FIRM</name>
<evidence type="ECO:0000256" key="4">
    <source>
        <dbReference type="ARBA" id="ARBA00022777"/>
    </source>
</evidence>
<comment type="function">
    <text evidence="7">Binds to sigma F and blocks its ability to form an RNA polymerase holoenzyme (E-sigma F). Phosphorylates SpoIIAA on a serine residue. This phosphorylation may enable SpoIIAA to act as an anti-anti-sigma factor that counteracts SpoIIAB and thus releases sigma F from inhibition.</text>
</comment>
<evidence type="ECO:0000256" key="3">
    <source>
        <dbReference type="ARBA" id="ARBA00022741"/>
    </source>
</evidence>
<organism evidence="9 10">
    <name type="scientific">Kineothrix alysoides</name>
    <dbReference type="NCBI Taxonomy" id="1469948"/>
    <lineage>
        <taxon>Bacteria</taxon>
        <taxon>Bacillati</taxon>
        <taxon>Bacillota</taxon>
        <taxon>Clostridia</taxon>
        <taxon>Lachnospirales</taxon>
        <taxon>Lachnospiraceae</taxon>
        <taxon>Kineothrix</taxon>
    </lineage>
</organism>
<keyword evidence="10" id="KW-1185">Reference proteome</keyword>
<reference evidence="9 10" key="1">
    <citation type="submission" date="2019-03" db="EMBL/GenBank/DDBJ databases">
        <title>Genomic Encyclopedia of Type Strains, Phase IV (KMG-IV): sequencing the most valuable type-strain genomes for metagenomic binning, comparative biology and taxonomic classification.</title>
        <authorList>
            <person name="Goeker M."/>
        </authorList>
    </citation>
    <scope>NUCLEOTIDE SEQUENCE [LARGE SCALE GENOMIC DNA]</scope>
    <source>
        <strain evidence="9 10">DSM 100556</strain>
    </source>
</reference>
<evidence type="ECO:0000256" key="5">
    <source>
        <dbReference type="ARBA" id="ARBA00022840"/>
    </source>
</evidence>
<keyword evidence="4 7" id="KW-0418">Kinase</keyword>
<dbReference type="HAMAP" id="MF_00637">
    <property type="entry name" value="Anti_sigma_F"/>
    <property type="match status" value="1"/>
</dbReference>
<dbReference type="GO" id="GO:0004674">
    <property type="term" value="F:protein serine/threonine kinase activity"/>
    <property type="evidence" value="ECO:0007669"/>
    <property type="project" value="UniProtKB-KW"/>
</dbReference>
<comment type="catalytic activity">
    <reaction evidence="7">
        <text>L-threonyl-[protein] + ATP = O-phospho-L-threonyl-[protein] + ADP + H(+)</text>
        <dbReference type="Rhea" id="RHEA:46608"/>
        <dbReference type="Rhea" id="RHEA-COMP:11060"/>
        <dbReference type="Rhea" id="RHEA-COMP:11605"/>
        <dbReference type="ChEBI" id="CHEBI:15378"/>
        <dbReference type="ChEBI" id="CHEBI:30013"/>
        <dbReference type="ChEBI" id="CHEBI:30616"/>
        <dbReference type="ChEBI" id="CHEBI:61977"/>
        <dbReference type="ChEBI" id="CHEBI:456216"/>
        <dbReference type="EC" id="2.7.11.1"/>
    </reaction>
</comment>
<dbReference type="GO" id="GO:0106310">
    <property type="term" value="F:protein serine kinase activity"/>
    <property type="evidence" value="ECO:0007669"/>
    <property type="project" value="RHEA"/>
</dbReference>
<dbReference type="InterPro" id="IPR003594">
    <property type="entry name" value="HATPase_dom"/>
</dbReference>
<protein>
    <recommendedName>
        <fullName evidence="7">Anti-sigma F factor</fullName>
        <ecNumber evidence="7">2.7.11.1</ecNumber>
    </recommendedName>
    <alternativeName>
        <fullName evidence="7">Stage II sporulation protein AB</fullName>
    </alternativeName>
</protein>
<dbReference type="GO" id="GO:0016989">
    <property type="term" value="F:sigma factor antagonist activity"/>
    <property type="evidence" value="ECO:0007669"/>
    <property type="project" value="InterPro"/>
</dbReference>
<comment type="catalytic activity">
    <reaction evidence="7">
        <text>L-seryl-[protein] + ATP = O-phospho-L-seryl-[protein] + ADP + H(+)</text>
        <dbReference type="Rhea" id="RHEA:17989"/>
        <dbReference type="Rhea" id="RHEA-COMP:9863"/>
        <dbReference type="Rhea" id="RHEA-COMP:11604"/>
        <dbReference type="ChEBI" id="CHEBI:15378"/>
        <dbReference type="ChEBI" id="CHEBI:29999"/>
        <dbReference type="ChEBI" id="CHEBI:30616"/>
        <dbReference type="ChEBI" id="CHEBI:83421"/>
        <dbReference type="ChEBI" id="CHEBI:456216"/>
        <dbReference type="EC" id="2.7.11.1"/>
    </reaction>
</comment>
<gene>
    <name evidence="7" type="primary">spoIIAB</name>
    <name evidence="9" type="ORF">EDD76_102173</name>
</gene>
<dbReference type="EMBL" id="SLUO01000002">
    <property type="protein sequence ID" value="TCL60476.1"/>
    <property type="molecule type" value="Genomic_DNA"/>
</dbReference>
<keyword evidence="5 7" id="KW-0067">ATP-binding</keyword>
<keyword evidence="6 7" id="KW-0749">Sporulation</keyword>
<comment type="caution">
    <text evidence="9">The sequence shown here is derived from an EMBL/GenBank/DDBJ whole genome shotgun (WGS) entry which is preliminary data.</text>
</comment>
<dbReference type="RefSeq" id="WP_031388990.1">
    <property type="nucleotide sequence ID" value="NZ_JPNB01000001.1"/>
</dbReference>
<dbReference type="InterPro" id="IPR050267">
    <property type="entry name" value="Anti-sigma-factor_SerPK"/>
</dbReference>
<dbReference type="AlphaFoldDB" id="A0A4R1R4N9"/>
<sequence>MRNEMTMEFDAISENEAFARISVAAFISFLNPTLEEMSDVKTAVSEAVTNAVIHGYDGIEGGKVVINCLIEKDVLHIEVIDKGKGIENIERAMEPLFTTKPELNRSGMGFPFMEAFMDDLEVISEPDKGTIVQMKKKIGCTSWIEDEE</sequence>
<evidence type="ECO:0000256" key="1">
    <source>
        <dbReference type="ARBA" id="ARBA00022527"/>
    </source>
</evidence>
<accession>A0A4R1R4N9</accession>
<keyword evidence="1 7" id="KW-0723">Serine/threonine-protein kinase</keyword>
<dbReference type="GO" id="GO:0005524">
    <property type="term" value="F:ATP binding"/>
    <property type="evidence" value="ECO:0007669"/>
    <property type="project" value="UniProtKB-KW"/>
</dbReference>
<dbReference type="PANTHER" id="PTHR35526:SF3">
    <property type="entry name" value="ANTI-SIGMA-F FACTOR RSBW"/>
    <property type="match status" value="1"/>
</dbReference>
<dbReference type="PANTHER" id="PTHR35526">
    <property type="entry name" value="ANTI-SIGMA-F FACTOR RSBW-RELATED"/>
    <property type="match status" value="1"/>
</dbReference>
<dbReference type="GO" id="GO:0030436">
    <property type="term" value="P:asexual sporulation"/>
    <property type="evidence" value="ECO:0007669"/>
    <property type="project" value="UniProtKB-UniRule"/>
</dbReference>
<dbReference type="Pfam" id="PF13581">
    <property type="entry name" value="HATPase_c_2"/>
    <property type="match status" value="1"/>
</dbReference>
<evidence type="ECO:0000256" key="7">
    <source>
        <dbReference type="HAMAP-Rule" id="MF_00637"/>
    </source>
</evidence>
<dbReference type="InterPro" id="IPR010194">
    <property type="entry name" value="Anti-sigma_F"/>
</dbReference>
<dbReference type="Gene3D" id="3.30.565.10">
    <property type="entry name" value="Histidine kinase-like ATPase, C-terminal domain"/>
    <property type="match status" value="1"/>
</dbReference>
<evidence type="ECO:0000256" key="2">
    <source>
        <dbReference type="ARBA" id="ARBA00022679"/>
    </source>
</evidence>
<keyword evidence="2 7" id="KW-0808">Transferase</keyword>